<proteinExistence type="predicted"/>
<comment type="caution">
    <text evidence="1">The sequence shown here is derived from an EMBL/GenBank/DDBJ whole genome shotgun (WGS) entry which is preliminary data.</text>
</comment>
<name>A0ABS2DYM9_9BACT</name>
<organism evidence="1 2">
    <name type="scientific">Mediterranea massiliensis</name>
    <dbReference type="NCBI Taxonomy" id="1841865"/>
    <lineage>
        <taxon>Bacteria</taxon>
        <taxon>Pseudomonadati</taxon>
        <taxon>Bacteroidota</taxon>
        <taxon>Bacteroidia</taxon>
        <taxon>Bacteroidales</taxon>
        <taxon>Bacteroidaceae</taxon>
        <taxon>Mediterranea</taxon>
    </lineage>
</organism>
<evidence type="ECO:0000313" key="1">
    <source>
        <dbReference type="EMBL" id="MBM6734467.1"/>
    </source>
</evidence>
<accession>A0ABS2DYM9</accession>
<dbReference type="EMBL" id="JACLYZ010000006">
    <property type="protein sequence ID" value="MBM6734467.1"/>
    <property type="molecule type" value="Genomic_DNA"/>
</dbReference>
<protein>
    <submittedName>
        <fullName evidence="1">Uncharacterized protein</fullName>
    </submittedName>
</protein>
<dbReference type="Proteomes" id="UP000766986">
    <property type="component" value="Unassembled WGS sequence"/>
</dbReference>
<reference evidence="1 2" key="1">
    <citation type="journal article" date="2021" name="Sci. Rep.">
        <title>The distribution of antibiotic resistance genes in chicken gut microbiota commensals.</title>
        <authorList>
            <person name="Juricova H."/>
            <person name="Matiasovicova J."/>
            <person name="Kubasova T."/>
            <person name="Cejkova D."/>
            <person name="Rychlik I."/>
        </authorList>
    </citation>
    <scope>NUCLEOTIDE SEQUENCE [LARGE SCALE GENOMIC DNA]</scope>
    <source>
        <strain evidence="1 2">An772</strain>
    </source>
</reference>
<dbReference type="RefSeq" id="WP_205094884.1">
    <property type="nucleotide sequence ID" value="NZ_JACLYZ010000006.1"/>
</dbReference>
<evidence type="ECO:0000313" key="2">
    <source>
        <dbReference type="Proteomes" id="UP000766986"/>
    </source>
</evidence>
<gene>
    <name evidence="1" type="ORF">H7U35_04380</name>
</gene>
<sequence length="114" mass="12804">MENIGGALAFKATLDIDDFKVSSEAMGRYIKNASDNAVLEANRMEQSFLTFAQNGARYIVSYLVGQGMMSLVQSIVQVRGQFQQLELAFNTMWKSHATLTLLAKQDCPLWLQYD</sequence>
<keyword evidence="2" id="KW-1185">Reference proteome</keyword>